<comment type="catalytic activity">
    <reaction evidence="1">
        <text>ATP + protein L-histidine = ADP + protein N-phospho-L-histidine.</text>
        <dbReference type="EC" id="2.7.13.3"/>
    </reaction>
</comment>
<evidence type="ECO:0000256" key="9">
    <source>
        <dbReference type="ARBA" id="ARBA00022777"/>
    </source>
</evidence>
<dbReference type="InterPro" id="IPR003661">
    <property type="entry name" value="HisK_dim/P_dom"/>
</dbReference>
<dbReference type="InterPro" id="IPR003594">
    <property type="entry name" value="HATPase_dom"/>
</dbReference>
<dbReference type="InterPro" id="IPR036097">
    <property type="entry name" value="HisK_dim/P_sf"/>
</dbReference>
<evidence type="ECO:0000256" key="8">
    <source>
        <dbReference type="ARBA" id="ARBA00022741"/>
    </source>
</evidence>
<organism evidence="16 17">
    <name type="scientific">Clostridium paridis</name>
    <dbReference type="NCBI Taxonomy" id="2803863"/>
    <lineage>
        <taxon>Bacteria</taxon>
        <taxon>Bacillati</taxon>
        <taxon>Bacillota</taxon>
        <taxon>Clostridia</taxon>
        <taxon>Eubacteriales</taxon>
        <taxon>Clostridiaceae</taxon>
        <taxon>Clostridium</taxon>
    </lineage>
</organism>
<evidence type="ECO:0000259" key="15">
    <source>
        <dbReference type="PROSITE" id="PS50109"/>
    </source>
</evidence>
<evidence type="ECO:0000256" key="13">
    <source>
        <dbReference type="ARBA" id="ARBA00023136"/>
    </source>
</evidence>
<evidence type="ECO:0000313" key="17">
    <source>
        <dbReference type="Proteomes" id="UP000623681"/>
    </source>
</evidence>
<dbReference type="RefSeq" id="WP_202769419.1">
    <property type="nucleotide sequence ID" value="NZ_JAESWA010000029.1"/>
</dbReference>
<keyword evidence="9 16" id="KW-0418">Kinase</keyword>
<evidence type="ECO:0000313" key="16">
    <source>
        <dbReference type="EMBL" id="MBL4933957.1"/>
    </source>
</evidence>
<dbReference type="Proteomes" id="UP000623681">
    <property type="component" value="Unassembled WGS sequence"/>
</dbReference>
<evidence type="ECO:0000256" key="10">
    <source>
        <dbReference type="ARBA" id="ARBA00022840"/>
    </source>
</evidence>
<evidence type="ECO:0000256" key="1">
    <source>
        <dbReference type="ARBA" id="ARBA00000085"/>
    </source>
</evidence>
<evidence type="ECO:0000256" key="7">
    <source>
        <dbReference type="ARBA" id="ARBA00022692"/>
    </source>
</evidence>
<keyword evidence="13 14" id="KW-0472">Membrane</keyword>
<dbReference type="Pfam" id="PF00512">
    <property type="entry name" value="HisKA"/>
    <property type="match status" value="1"/>
</dbReference>
<keyword evidence="11 14" id="KW-1133">Transmembrane helix</keyword>
<comment type="caution">
    <text evidence="16">The sequence shown here is derived from an EMBL/GenBank/DDBJ whole genome shotgun (WGS) entry which is preliminary data.</text>
</comment>
<evidence type="ECO:0000256" key="2">
    <source>
        <dbReference type="ARBA" id="ARBA00004651"/>
    </source>
</evidence>
<feature type="transmembrane region" description="Helical" evidence="14">
    <location>
        <begin position="417"/>
        <end position="438"/>
    </location>
</feature>
<dbReference type="PANTHER" id="PTHR45528:SF1">
    <property type="entry name" value="SENSOR HISTIDINE KINASE CPXA"/>
    <property type="match status" value="1"/>
</dbReference>
<dbReference type="SMART" id="SM00388">
    <property type="entry name" value="HisKA"/>
    <property type="match status" value="1"/>
</dbReference>
<protein>
    <recommendedName>
        <fullName evidence="3">histidine kinase</fullName>
        <ecNumber evidence="3">2.7.13.3</ecNumber>
    </recommendedName>
</protein>
<evidence type="ECO:0000256" key="3">
    <source>
        <dbReference type="ARBA" id="ARBA00012438"/>
    </source>
</evidence>
<gene>
    <name evidence="16" type="ORF">JK634_19400</name>
</gene>
<dbReference type="InterPro" id="IPR005467">
    <property type="entry name" value="His_kinase_dom"/>
</dbReference>
<dbReference type="PROSITE" id="PS50109">
    <property type="entry name" value="HIS_KIN"/>
    <property type="match status" value="1"/>
</dbReference>
<dbReference type="Gene3D" id="3.30.565.10">
    <property type="entry name" value="Histidine kinase-like ATPase, C-terminal domain"/>
    <property type="match status" value="1"/>
</dbReference>
<dbReference type="InterPro" id="IPR036890">
    <property type="entry name" value="HATPase_C_sf"/>
</dbReference>
<evidence type="ECO:0000256" key="12">
    <source>
        <dbReference type="ARBA" id="ARBA00023012"/>
    </source>
</evidence>
<keyword evidence="10" id="KW-0067">ATP-binding</keyword>
<keyword evidence="7 14" id="KW-0812">Transmembrane</keyword>
<dbReference type="GO" id="GO:0000155">
    <property type="term" value="F:phosphorelay sensor kinase activity"/>
    <property type="evidence" value="ECO:0007669"/>
    <property type="project" value="InterPro"/>
</dbReference>
<keyword evidence="8" id="KW-0547">Nucleotide-binding</keyword>
<dbReference type="SUPFAM" id="SSF47384">
    <property type="entry name" value="Homodimeric domain of signal transducing histidine kinase"/>
    <property type="match status" value="1"/>
</dbReference>
<keyword evidence="6" id="KW-0808">Transferase</keyword>
<dbReference type="EC" id="2.7.13.3" evidence="3"/>
<reference evidence="16" key="1">
    <citation type="submission" date="2021-01" db="EMBL/GenBank/DDBJ databases">
        <title>Genome public.</title>
        <authorList>
            <person name="Liu C."/>
            <person name="Sun Q."/>
        </authorList>
    </citation>
    <scope>NUCLEOTIDE SEQUENCE</scope>
    <source>
        <strain evidence="16">YIM B02565</strain>
    </source>
</reference>
<evidence type="ECO:0000256" key="5">
    <source>
        <dbReference type="ARBA" id="ARBA00022553"/>
    </source>
</evidence>
<evidence type="ECO:0000256" key="6">
    <source>
        <dbReference type="ARBA" id="ARBA00022679"/>
    </source>
</evidence>
<dbReference type="FunFam" id="1.10.287.130:FF:000008">
    <property type="entry name" value="Two-component sensor histidine kinase"/>
    <property type="match status" value="1"/>
</dbReference>
<feature type="transmembrane region" description="Helical" evidence="14">
    <location>
        <begin position="444"/>
        <end position="465"/>
    </location>
</feature>
<dbReference type="InterPro" id="IPR050398">
    <property type="entry name" value="HssS/ArlS-like"/>
</dbReference>
<name>A0A937K5Q0_9CLOT</name>
<feature type="transmembrane region" description="Helical" evidence="14">
    <location>
        <begin position="367"/>
        <end position="382"/>
    </location>
</feature>
<dbReference type="SUPFAM" id="SSF55874">
    <property type="entry name" value="ATPase domain of HSP90 chaperone/DNA topoisomerase II/histidine kinase"/>
    <property type="match status" value="1"/>
</dbReference>
<feature type="transmembrane region" description="Helical" evidence="14">
    <location>
        <begin position="295"/>
        <end position="317"/>
    </location>
</feature>
<evidence type="ECO:0000256" key="4">
    <source>
        <dbReference type="ARBA" id="ARBA00022475"/>
    </source>
</evidence>
<sequence length="748" mass="85858">MAIKLKNNKFIYFLCLIILISSLFAQTIIVPELIRGYGYRNTSFIDSDNFKSNLFDFYGTLMDSYSKYGAGEDSDRFKEISKTDIQNRLKVHEDEYNSIKVQLDQIKENEKNDSSNTVNNGVTNEVITGGVTTYSVPELGNFNTYAEGLALFNNLHKATEEDVKKEILSEKKSEYQSLEKVFDIYKNLQYVIYNGENDKILKTNLEKEFSNSEAIKNLQKDARFYVLFDGAKAGNILENVTGTINGNYFNNYDSRSFDAVKNEKIKLLIMLPQKLYYQDNIKQAEDRFLYGQNNFMKFAISEGVAVVLLLLSLIYVIKHRRNLIDNFVVRAYGKLWLEMKLVLNIFIAYVINFFTSILFNFHGTEQIIVLSIYFIICTYILLRKRVKLIGIKGVIKESSVLYKLFNQVKKVFLVKSIGIKVSIFVLLTLIFIFALFLIPILRSLTLSIIIILVYIIPYLALVGYYGMKFTVGFSKIVKGSEMICSGDLNYQIDEKQIGTLGTLAKNINSIKSGLEKSIKNETKSERMKTELITNVSHDLKTPLTSIINYVDLIKKGNLSSEDIQDYIKIIDRKSQRLKTLIEDLFEASRAASGEIDLNMERLDIVALLKQSLAEFEERIKEGSLDFRVNTPSEKIYVMVDGKRTWRAFENQIINILKYSLDNTRVYINVERHENEVVIIMKNISAYEIDFNNDEITERFKRGDKSRNTEGSGLGLAISKGLTELQRGEFNVEVDGDLFKTIMKFPIVG</sequence>
<keyword evidence="4" id="KW-1003">Cell membrane</keyword>
<keyword evidence="12" id="KW-0902">Two-component regulatory system</keyword>
<keyword evidence="17" id="KW-1185">Reference proteome</keyword>
<comment type="subcellular location">
    <subcellularLocation>
        <location evidence="2">Cell membrane</location>
        <topology evidence="2">Multi-pass membrane protein</topology>
    </subcellularLocation>
</comment>
<keyword evidence="5" id="KW-0597">Phosphoprotein</keyword>
<dbReference type="Pfam" id="PF02518">
    <property type="entry name" value="HATPase_c"/>
    <property type="match status" value="1"/>
</dbReference>
<dbReference type="CDD" id="cd00082">
    <property type="entry name" value="HisKA"/>
    <property type="match status" value="1"/>
</dbReference>
<feature type="domain" description="Histidine kinase" evidence="15">
    <location>
        <begin position="534"/>
        <end position="748"/>
    </location>
</feature>
<evidence type="ECO:0000256" key="11">
    <source>
        <dbReference type="ARBA" id="ARBA00022989"/>
    </source>
</evidence>
<dbReference type="EMBL" id="JAESWA010000029">
    <property type="protein sequence ID" value="MBL4933957.1"/>
    <property type="molecule type" value="Genomic_DNA"/>
</dbReference>
<evidence type="ECO:0000256" key="14">
    <source>
        <dbReference type="SAM" id="Phobius"/>
    </source>
</evidence>
<accession>A0A937K5Q0</accession>
<dbReference type="GO" id="GO:0005886">
    <property type="term" value="C:plasma membrane"/>
    <property type="evidence" value="ECO:0007669"/>
    <property type="project" value="UniProtKB-SubCell"/>
</dbReference>
<proteinExistence type="predicted"/>
<dbReference type="GO" id="GO:0005524">
    <property type="term" value="F:ATP binding"/>
    <property type="evidence" value="ECO:0007669"/>
    <property type="project" value="UniProtKB-KW"/>
</dbReference>
<dbReference type="Gene3D" id="1.10.287.130">
    <property type="match status" value="1"/>
</dbReference>
<dbReference type="AlphaFoldDB" id="A0A937K5Q0"/>
<dbReference type="PANTHER" id="PTHR45528">
    <property type="entry name" value="SENSOR HISTIDINE KINASE CPXA"/>
    <property type="match status" value="1"/>
</dbReference>
<feature type="transmembrane region" description="Helical" evidence="14">
    <location>
        <begin position="341"/>
        <end position="361"/>
    </location>
</feature>